<dbReference type="Gene3D" id="3.80.10.10">
    <property type="entry name" value="Ribonuclease Inhibitor"/>
    <property type="match status" value="1"/>
</dbReference>
<dbReference type="SUPFAM" id="SSF52058">
    <property type="entry name" value="L domain-like"/>
    <property type="match status" value="1"/>
</dbReference>
<organism evidence="3">
    <name type="scientific">Noccaea caerulescens</name>
    <name type="common">Alpine penny-cress</name>
    <name type="synonym">Thlaspi caerulescens</name>
    <dbReference type="NCBI Taxonomy" id="107243"/>
    <lineage>
        <taxon>Eukaryota</taxon>
        <taxon>Viridiplantae</taxon>
        <taxon>Streptophyta</taxon>
        <taxon>Embryophyta</taxon>
        <taxon>Tracheophyta</taxon>
        <taxon>Spermatophyta</taxon>
        <taxon>Magnoliopsida</taxon>
        <taxon>eudicotyledons</taxon>
        <taxon>Gunneridae</taxon>
        <taxon>Pentapetalae</taxon>
        <taxon>rosids</taxon>
        <taxon>malvids</taxon>
        <taxon>Brassicales</taxon>
        <taxon>Brassicaceae</taxon>
        <taxon>Coluteocarpeae</taxon>
        <taxon>Noccaea</taxon>
    </lineage>
</organism>
<reference evidence="3" key="1">
    <citation type="submission" date="2016-07" db="EMBL/GenBank/DDBJ databases">
        <title>De novo transcriptome assembly of four accessions of the metal hyperaccumulator plant Noccaea caerulescens.</title>
        <authorList>
            <person name="Blande D."/>
            <person name="Halimaa P."/>
            <person name="Tervahauta A.I."/>
            <person name="Aarts M.G."/>
            <person name="Karenlampi S.O."/>
        </authorList>
    </citation>
    <scope>NUCLEOTIDE SEQUENCE</scope>
</reference>
<name>A0A1J3HRD9_NOCCA</name>
<protein>
    <submittedName>
        <fullName evidence="3">Putative disease resistance protein</fullName>
    </submittedName>
</protein>
<sequence length="430" mass="49428">MVISERDVSTSRFETCQLHDMMREVCLLKAEEENFLQIVHGTSIANSKFPCKSRRIAIHRPDEKYHMAGEIKSPNLRSLLFIKECRSEVWMGSGLFFTRLHLMRVLDLSRAQFKGGELPSSIGKLIHLRYLSLYLANVTHLPASMRNLKMLLYLNLCVDARSSIYMPNFLKEMRLLTNLFLPLMIHDKVKMELGNLVNLETLENFSTEHGSVRDLQGMTRLKALSISFNGKGCTMETLSSSLSGLSHLETLTIYDDYKLYAPTNDEEGFFLDCMNLKQLKLSIYMPRLPDAQRFPSYLTSITLSGCCLEEDPMQILEKLLHLYEVSLLNKSFCGKRMVCSGGGFPQLHKLELSGLLDLEEWIVEEGSMPLLHTLTIRNCRKLKELPDGLRFITSLEELDMNTHTLEFWKKLSRGGEEYYKVQHIPLLNII</sequence>
<dbReference type="EMBL" id="GEVL01006540">
    <property type="protein sequence ID" value="JAU70801.1"/>
    <property type="molecule type" value="Transcribed_RNA"/>
</dbReference>
<feature type="domain" description="Disease resistance R13L4/SHOC-2-like LRR" evidence="2">
    <location>
        <begin position="76"/>
        <end position="402"/>
    </location>
</feature>
<dbReference type="PANTHER" id="PTHR15140:SF37">
    <property type="entry name" value="UBIQUITIN-LIKE DOMAIN-CONTAINING PROTEIN"/>
    <property type="match status" value="1"/>
</dbReference>
<evidence type="ECO:0000313" key="3">
    <source>
        <dbReference type="EMBL" id="JAU70801.1"/>
    </source>
</evidence>
<keyword evidence="1" id="KW-0677">Repeat</keyword>
<gene>
    <name evidence="3" type="ORF">LE_TR5376_c2_g1_i1_g.18381</name>
</gene>
<dbReference type="Pfam" id="PF23598">
    <property type="entry name" value="LRR_14"/>
    <property type="match status" value="1"/>
</dbReference>
<proteinExistence type="predicted"/>
<dbReference type="InterPro" id="IPR055414">
    <property type="entry name" value="LRR_R13L4/SHOC2-like"/>
</dbReference>
<accession>A0A1J3HRD9</accession>
<evidence type="ECO:0000256" key="1">
    <source>
        <dbReference type="ARBA" id="ARBA00022737"/>
    </source>
</evidence>
<dbReference type="PANTHER" id="PTHR15140">
    <property type="entry name" value="TUBULIN-SPECIFIC CHAPERONE E"/>
    <property type="match status" value="1"/>
</dbReference>
<evidence type="ECO:0000259" key="2">
    <source>
        <dbReference type="Pfam" id="PF23598"/>
    </source>
</evidence>
<dbReference type="AlphaFoldDB" id="A0A1J3HRD9"/>
<dbReference type="InterPro" id="IPR032675">
    <property type="entry name" value="LRR_dom_sf"/>
</dbReference>